<evidence type="ECO:0000256" key="1">
    <source>
        <dbReference type="SAM" id="MobiDB-lite"/>
    </source>
</evidence>
<evidence type="ECO:0000313" key="3">
    <source>
        <dbReference type="Proteomes" id="UP000252519"/>
    </source>
</evidence>
<feature type="region of interest" description="Disordered" evidence="1">
    <location>
        <begin position="173"/>
        <end position="211"/>
    </location>
</feature>
<proteinExistence type="predicted"/>
<feature type="compositionally biased region" description="Basic and acidic residues" evidence="1">
    <location>
        <begin position="188"/>
        <end position="210"/>
    </location>
</feature>
<feature type="compositionally biased region" description="Polar residues" evidence="1">
    <location>
        <begin position="173"/>
        <end position="187"/>
    </location>
</feature>
<dbReference type="STRING" id="29170.A0A368GNN2"/>
<feature type="region of interest" description="Disordered" evidence="1">
    <location>
        <begin position="22"/>
        <end position="43"/>
    </location>
</feature>
<sequence>MDSNLSESTTWLDANLFQTNQLENPGQPSQYANETAEGQSSRYANETTEDLIMKLRSFVQELAVGHSNRAMCFDISNSIAKRREELKSKYASLLSCGYIPPFGELSRIEFINWNMDILFIFMKMAYERNLNIACLVLSMEIPKISLYQQLQNSSDECSFIRCYNAMNVNRNQEETSGVQDNELQPSDDTLKRESGRATPSEHRNTTRDDSELNCGDSLAGSCTYQEEESDKSWLIEHEEEVITDCNGRLDEQLDLPVGQFATRSSENSRNSLDKMSKVVVVRPFKWLDPQCPEDDSEILKKHVINE</sequence>
<reference evidence="2 3" key="1">
    <citation type="submission" date="2014-10" db="EMBL/GenBank/DDBJ databases">
        <title>Draft genome of the hookworm Ancylostoma caninum.</title>
        <authorList>
            <person name="Mitreva M."/>
        </authorList>
    </citation>
    <scope>NUCLEOTIDE SEQUENCE [LARGE SCALE GENOMIC DNA]</scope>
    <source>
        <strain evidence="2 3">Baltimore</strain>
    </source>
</reference>
<keyword evidence="3" id="KW-1185">Reference proteome</keyword>
<dbReference type="AlphaFoldDB" id="A0A368GNN2"/>
<name>A0A368GNN2_ANCCA</name>
<dbReference type="OrthoDB" id="10626911at2759"/>
<evidence type="ECO:0000313" key="2">
    <source>
        <dbReference type="EMBL" id="RCN45934.1"/>
    </source>
</evidence>
<protein>
    <submittedName>
        <fullName evidence="2">Uncharacterized protein</fullName>
    </submittedName>
</protein>
<comment type="caution">
    <text evidence="2">The sequence shown here is derived from an EMBL/GenBank/DDBJ whole genome shotgun (WGS) entry which is preliminary data.</text>
</comment>
<accession>A0A368GNN2</accession>
<organism evidence="2 3">
    <name type="scientific">Ancylostoma caninum</name>
    <name type="common">Dog hookworm</name>
    <dbReference type="NCBI Taxonomy" id="29170"/>
    <lineage>
        <taxon>Eukaryota</taxon>
        <taxon>Metazoa</taxon>
        <taxon>Ecdysozoa</taxon>
        <taxon>Nematoda</taxon>
        <taxon>Chromadorea</taxon>
        <taxon>Rhabditida</taxon>
        <taxon>Rhabditina</taxon>
        <taxon>Rhabditomorpha</taxon>
        <taxon>Strongyloidea</taxon>
        <taxon>Ancylostomatidae</taxon>
        <taxon>Ancylostomatinae</taxon>
        <taxon>Ancylostoma</taxon>
    </lineage>
</organism>
<gene>
    <name evidence="2" type="ORF">ANCCAN_08099</name>
</gene>
<dbReference type="Proteomes" id="UP000252519">
    <property type="component" value="Unassembled WGS sequence"/>
</dbReference>
<dbReference type="EMBL" id="JOJR01000090">
    <property type="protein sequence ID" value="RCN45934.1"/>
    <property type="molecule type" value="Genomic_DNA"/>
</dbReference>